<organism evidence="4 5">
    <name type="scientific">Candidatus Clostridium radicumherbarum</name>
    <dbReference type="NCBI Taxonomy" id="3381662"/>
    <lineage>
        <taxon>Bacteria</taxon>
        <taxon>Bacillati</taxon>
        <taxon>Bacillota</taxon>
        <taxon>Clostridia</taxon>
        <taxon>Eubacteriales</taxon>
        <taxon>Clostridiaceae</taxon>
        <taxon>Clostridium</taxon>
    </lineage>
</organism>
<dbReference type="EC" id="2.7.13.3" evidence="4"/>
<dbReference type="Gene3D" id="6.10.340.10">
    <property type="match status" value="1"/>
</dbReference>
<feature type="transmembrane region" description="Helical" evidence="1">
    <location>
        <begin position="21"/>
        <end position="41"/>
    </location>
</feature>
<keyword evidence="1" id="KW-0812">Transmembrane</keyword>
<feature type="domain" description="Histidine kinase/HSP90-like ATPase" evidence="2">
    <location>
        <begin position="495"/>
        <end position="600"/>
    </location>
</feature>
<proteinExistence type="predicted"/>
<keyword evidence="4" id="KW-0808">Transferase</keyword>
<keyword evidence="1" id="KW-1133">Transmembrane helix</keyword>
<dbReference type="Gene3D" id="3.30.450.20">
    <property type="entry name" value="PAS domain"/>
    <property type="match status" value="1"/>
</dbReference>
<dbReference type="GO" id="GO:0004673">
    <property type="term" value="F:protein histidine kinase activity"/>
    <property type="evidence" value="ECO:0007669"/>
    <property type="project" value="UniProtKB-EC"/>
</dbReference>
<comment type="caution">
    <text evidence="4">The sequence shown here is derived from an EMBL/GenBank/DDBJ whole genome shotgun (WGS) entry which is preliminary data.</text>
</comment>
<keyword evidence="1" id="KW-0472">Membrane</keyword>
<sequence length="607" mass="69697">MKHIIRKSIKARLEESIKFRLIVIISLSLAVPLAIITLLSFTRSSDSMESEIINSNSRSIVWTGKYIDNTITQLNDLLLNFLIDPNVSKNMNKIDDSNYLTQVDSKNYILSKMFSLIYSNKNFNGLLFFNESKSQLFYLSDGVYNYTSDYKLMDEIWYSSSKQNALNTIITNNNFIPDNLKDTFNVKDKNFFVYRRLSKFANDFQGVIFLNVKWKQMDDILNILKTEDESNILITDTEGKVIYNPFGAKEDNPQIKEAVDLINQNKTSGNSYIKTKDYSIFYYRISNDSLIALKIIPNSFIVKGARDTLNISILIMVISLIICILISIAIAHGTTSPIRSLSKSMKNINDIYSVNFKPTGRKDEIGILEQSYSIMIEKIRNLIDSDYKVKMEKRNAQFKALQAQINPHFMNNSLQLIGGIAISKNVPEIYTLIKAISNMLLYSIKVKEDLVTIKQEILHLKDYLLIQQMRFTDRIDIELNIEEGLNDYLLPKLSLQPIIENSFKHGLEKKAGIWKLSVQAIKSEKDIMIIVEDNGLGIEEKRIEEIDKLLQNNINNVLEIEGSMGLKNVDARLKLYFGNDYGIKLYSEKDKGTKITMIFKALKEGEE</sequence>
<keyword evidence="5" id="KW-1185">Reference proteome</keyword>
<dbReference type="Pfam" id="PF02518">
    <property type="entry name" value="HATPase_c"/>
    <property type="match status" value="1"/>
</dbReference>
<evidence type="ECO:0000313" key="4">
    <source>
        <dbReference type="EMBL" id="MFL0266899.1"/>
    </source>
</evidence>
<name>A0ABW8TNE6_9CLOT</name>
<dbReference type="Gene3D" id="3.30.565.10">
    <property type="entry name" value="Histidine kinase-like ATPase, C-terminal domain"/>
    <property type="match status" value="1"/>
</dbReference>
<protein>
    <submittedName>
        <fullName evidence="4">Sensor histidine kinase</fullName>
        <ecNumber evidence="4">2.7.13.3</ecNumber>
    </submittedName>
</protein>
<dbReference type="Pfam" id="PF06580">
    <property type="entry name" value="His_kinase"/>
    <property type="match status" value="1"/>
</dbReference>
<dbReference type="InterPro" id="IPR003594">
    <property type="entry name" value="HATPase_dom"/>
</dbReference>
<dbReference type="PANTHER" id="PTHR34220">
    <property type="entry name" value="SENSOR HISTIDINE KINASE YPDA"/>
    <property type="match status" value="1"/>
</dbReference>
<accession>A0ABW8TNE6</accession>
<dbReference type="InterPro" id="IPR010559">
    <property type="entry name" value="Sig_transdc_His_kin_internal"/>
</dbReference>
<gene>
    <name evidence="4" type="ORF">ACJDUH_02200</name>
</gene>
<feature type="transmembrane region" description="Helical" evidence="1">
    <location>
        <begin position="309"/>
        <end position="331"/>
    </location>
</feature>
<evidence type="ECO:0000256" key="1">
    <source>
        <dbReference type="SAM" id="Phobius"/>
    </source>
</evidence>
<reference evidence="4 5" key="1">
    <citation type="submission" date="2024-11" db="EMBL/GenBank/DDBJ databases">
        <authorList>
            <person name="Heng Y.C."/>
            <person name="Lim A.C.H."/>
            <person name="Lee J.K.Y."/>
            <person name="Kittelmann S."/>
        </authorList>
    </citation>
    <scope>NUCLEOTIDE SEQUENCE [LARGE SCALE GENOMIC DNA]</scope>
    <source>
        <strain evidence="4 5">WILCCON 0202</strain>
    </source>
</reference>
<dbReference type="Proteomes" id="UP001623661">
    <property type="component" value="Unassembled WGS sequence"/>
</dbReference>
<dbReference type="SUPFAM" id="SSF55874">
    <property type="entry name" value="ATPase domain of HSP90 chaperone/DNA topoisomerase II/histidine kinase"/>
    <property type="match status" value="1"/>
</dbReference>
<evidence type="ECO:0000313" key="5">
    <source>
        <dbReference type="Proteomes" id="UP001623661"/>
    </source>
</evidence>
<dbReference type="InterPro" id="IPR050640">
    <property type="entry name" value="Bact_2-comp_sensor_kinase"/>
</dbReference>
<dbReference type="PANTHER" id="PTHR34220:SF7">
    <property type="entry name" value="SENSOR HISTIDINE KINASE YPDA"/>
    <property type="match status" value="1"/>
</dbReference>
<evidence type="ECO:0000259" key="3">
    <source>
        <dbReference type="Pfam" id="PF06580"/>
    </source>
</evidence>
<feature type="domain" description="Signal transduction histidine kinase internal region" evidence="3">
    <location>
        <begin position="396"/>
        <end position="475"/>
    </location>
</feature>
<dbReference type="EMBL" id="JBJHZY010000001">
    <property type="protein sequence ID" value="MFL0266899.1"/>
    <property type="molecule type" value="Genomic_DNA"/>
</dbReference>
<keyword evidence="4" id="KW-0418">Kinase</keyword>
<dbReference type="InterPro" id="IPR036890">
    <property type="entry name" value="HATPase_C_sf"/>
</dbReference>
<evidence type="ECO:0000259" key="2">
    <source>
        <dbReference type="Pfam" id="PF02518"/>
    </source>
</evidence>
<dbReference type="RefSeq" id="WP_406763517.1">
    <property type="nucleotide sequence ID" value="NZ_JBJHZY010000001.1"/>
</dbReference>